<dbReference type="Pfam" id="PF13041">
    <property type="entry name" value="PPR_2"/>
    <property type="match status" value="1"/>
</dbReference>
<feature type="repeat" description="PPR" evidence="5">
    <location>
        <begin position="657"/>
        <end position="691"/>
    </location>
</feature>
<evidence type="ECO:0000256" key="1">
    <source>
        <dbReference type="ARBA" id="ARBA00006192"/>
    </source>
</evidence>
<dbReference type="Proteomes" id="UP000193240">
    <property type="component" value="Unassembled WGS sequence"/>
</dbReference>
<dbReference type="PANTHER" id="PTHR47447:SF17">
    <property type="entry name" value="OS12G0638900 PROTEIN"/>
    <property type="match status" value="1"/>
</dbReference>
<dbReference type="SUPFAM" id="SSF81901">
    <property type="entry name" value="HCP-like"/>
    <property type="match status" value="1"/>
</dbReference>
<evidence type="ECO:0000313" key="6">
    <source>
        <dbReference type="EMBL" id="OSS53028.1"/>
    </source>
</evidence>
<dbReference type="Pfam" id="PF01535">
    <property type="entry name" value="PPR"/>
    <property type="match status" value="1"/>
</dbReference>
<feature type="repeat" description="PPR" evidence="5">
    <location>
        <begin position="728"/>
        <end position="762"/>
    </location>
</feature>
<dbReference type="InParanoid" id="A0A1Y2MCQ8"/>
<keyword evidence="2" id="KW-0677">Repeat</keyword>
<dbReference type="InterPro" id="IPR011990">
    <property type="entry name" value="TPR-like_helical_dom_sf"/>
</dbReference>
<sequence>MLERASACLESGGRQLFRAPKSALRSRRKLHSTFWHHGASDLSLPLWWAINPASNGVEQPAATANSGPLDFLYPEQTLALLRRFSAKADVAHGSHTVTRGYATARSNVAGPFLEGEVDAALAKEAKREVHERLMGASAHDALSELLRRNEPGKQEVAWQLFITLPTPVSSRVLIPLLEYLTADNEPAVPTRVLKLFDQLPEEDRTAGSYRAAIIAYVALRDVGWAIMLYRTAAKQGRFVQYEDHVPDIGTDVLLRRLVNEEQWDLAMRVYSIYVTEARFSINRHRTMSRIRWGQVTLPEIWHDVVQLQEIKEHLQSLFLYIRQHREELTATRKKQDLLFTFVQSLVANVMERVLYVRKPNEDEIWDWFIKLFEQLHAMQLPVDASYHHAITTMLSMDRYRRYTNQRKLHLELYRRFRQWYLYDRVEEPGWKTPAPQLPMLSLVLNAHASHGSLNRVNDLVNDVRTFYPDKPLPPNMLQALMQVYAQYGRVNQVEEYFAEAQKSYGDVTHKQADPLLYVHARRADVPGALTAFQRIREELNLEPDVRMWNNLLLTFVRADDLDGALESFNHALDAGVNPDIYTFGPILDMCANRGDIEAFEALYSRAKQMGVSIDNDVRARSGYVQAFLNAEDIEAAENIAQGMLTQWKAGVLQGHPLTHTWNILIQYYALRGDVANSRRLYREMIDNKIPLDNITFGGLMRSLVEIKQTNAAYKILQVTLPEHNMRVEAIHYAIVMTGFLKEGQYDLALAAYERMEERNVPQTISSRQASINTVGMAELARLVYAKKNNPNIHLSYVEKMLRKMLNSGDVGEDVAHRQPTHNRYIDSQTHSVVPSSYYGLLITLYNTRGAYKICQKLFAKAEATMDPADFDAPTTFLTAVMEAHYRAKEWDEVEKCWDLVRKSSNKLIKTFQQVMNPAPEPTGSPSLTDDEVIQRFEESRIAINRRQVLTKATRIYVRSLINRQKGRYAPRALLDKAQLTMRDLLVSGFVIDHFTWNELIVALAQHGQLVAAFSIAEKYLMPRFPGWRHLAPFYIRHDRKGYQWMELRHFEVKRNSVLPRYKTMVVLAKAMAVVREDERNGVGYVEREARWAREILEDKAPKVCMAIETMPVTRDAIQEQYFNEGISGRVKK</sequence>
<dbReference type="EMBL" id="KZ107839">
    <property type="protein sequence ID" value="OSS53028.1"/>
    <property type="molecule type" value="Genomic_DNA"/>
</dbReference>
<name>A0A1Y2MCQ8_EPING</name>
<evidence type="ECO:0000256" key="2">
    <source>
        <dbReference type="ARBA" id="ARBA00022737"/>
    </source>
</evidence>
<accession>A0A1Y2MCQ8</accession>
<dbReference type="OMA" id="QLHTGFW"/>
<gene>
    <name evidence="6" type="ORF">B5807_02723</name>
</gene>
<organism evidence="6 7">
    <name type="scientific">Epicoccum nigrum</name>
    <name type="common">Soil fungus</name>
    <name type="synonym">Epicoccum purpurascens</name>
    <dbReference type="NCBI Taxonomy" id="105696"/>
    <lineage>
        <taxon>Eukaryota</taxon>
        <taxon>Fungi</taxon>
        <taxon>Dikarya</taxon>
        <taxon>Ascomycota</taxon>
        <taxon>Pezizomycotina</taxon>
        <taxon>Dothideomycetes</taxon>
        <taxon>Pleosporomycetidae</taxon>
        <taxon>Pleosporales</taxon>
        <taxon>Pleosporineae</taxon>
        <taxon>Didymellaceae</taxon>
        <taxon>Epicoccum</taxon>
    </lineage>
</organism>
<evidence type="ECO:0000256" key="5">
    <source>
        <dbReference type="PROSITE-ProRule" id="PRU00708"/>
    </source>
</evidence>
<dbReference type="PROSITE" id="PS51375">
    <property type="entry name" value="PPR"/>
    <property type="match status" value="3"/>
</dbReference>
<evidence type="ECO:0000256" key="4">
    <source>
        <dbReference type="ARBA" id="ARBA00044511"/>
    </source>
</evidence>
<evidence type="ECO:0000313" key="7">
    <source>
        <dbReference type="Proteomes" id="UP000193240"/>
    </source>
</evidence>
<comment type="function">
    <text evidence="3">Regulates mitochondrial small subunit maturation by controlling 15S rRNA 5'-end processing. Localizes to the 5' precursor of the 15S rRNA in a position that is subsequently occupied by mS47 in the mature yeast mtSSU. Uses structure and sequence-specific RNA recognition, binding to a single-stranded region of the precursor and specifically recognizing bases -6 to -1. The exchange of Ccm1 for mS47 is coupled to the irreversible removal of precursor rRNA that is accompanied by conformational changes of the mitoribosomal proteins uS5m and mS26. These conformational changes signal completion of 5'-end rRNA processing through protection of the mature 5'-end of the 15S rRNA and stabilization of mS47. The removal of the 5' precursor together with the dissociation of Ccm1 may be catalyzed by the 5'-3' exoribonuclease Pet127. Involved in the specific removal of group I introns in mitochondrial encoded transcripts.</text>
</comment>
<keyword evidence="7" id="KW-1185">Reference proteome</keyword>
<dbReference type="NCBIfam" id="TIGR00756">
    <property type="entry name" value="PPR"/>
    <property type="match status" value="2"/>
</dbReference>
<comment type="subunit">
    <text evidence="4">Binds to mitochondrial small subunit 15S rRNA.</text>
</comment>
<feature type="repeat" description="PPR" evidence="5">
    <location>
        <begin position="544"/>
        <end position="578"/>
    </location>
</feature>
<comment type="similarity">
    <text evidence="1">Belongs to the CCM1 family.</text>
</comment>
<proteinExistence type="inferred from homology"/>
<evidence type="ECO:0000256" key="3">
    <source>
        <dbReference type="ARBA" id="ARBA00044493"/>
    </source>
</evidence>
<reference evidence="6 7" key="1">
    <citation type="journal article" date="2017" name="Genome Announc.">
        <title>Genome sequence of the saprophytic ascomycete Epicoccum nigrum ICMP 19927 strain isolated from New Zealand.</title>
        <authorList>
            <person name="Fokin M."/>
            <person name="Fleetwood D."/>
            <person name="Weir B.S."/>
            <person name="Villas-Boas S.G."/>
        </authorList>
    </citation>
    <scope>NUCLEOTIDE SEQUENCE [LARGE SCALE GENOMIC DNA]</scope>
    <source>
        <strain evidence="6 7">ICMP 19927</strain>
    </source>
</reference>
<dbReference type="Gene3D" id="1.25.40.10">
    <property type="entry name" value="Tetratricopeptide repeat domain"/>
    <property type="match status" value="2"/>
</dbReference>
<dbReference type="STRING" id="105696.A0A1Y2MCQ8"/>
<dbReference type="Pfam" id="PF13812">
    <property type="entry name" value="PPR_3"/>
    <property type="match status" value="1"/>
</dbReference>
<dbReference type="AlphaFoldDB" id="A0A1Y2MCQ8"/>
<protein>
    <recommendedName>
        <fullName evidence="8">Pentacotripeptide-repeat region of PRORP domain-containing protein</fullName>
    </recommendedName>
</protein>
<evidence type="ECO:0008006" key="8">
    <source>
        <dbReference type="Google" id="ProtNLM"/>
    </source>
</evidence>
<dbReference type="PANTHER" id="PTHR47447">
    <property type="entry name" value="OS03G0856100 PROTEIN"/>
    <property type="match status" value="1"/>
</dbReference>
<dbReference type="InterPro" id="IPR002885">
    <property type="entry name" value="PPR_rpt"/>
</dbReference>